<keyword evidence="1" id="KW-0472">Membrane</keyword>
<reference evidence="2" key="1">
    <citation type="submission" date="2019-08" db="EMBL/GenBank/DDBJ databases">
        <authorList>
            <person name="Kucharzyk K."/>
            <person name="Murdoch R.W."/>
            <person name="Higgins S."/>
            <person name="Loffler F."/>
        </authorList>
    </citation>
    <scope>NUCLEOTIDE SEQUENCE</scope>
</reference>
<evidence type="ECO:0000256" key="1">
    <source>
        <dbReference type="SAM" id="Phobius"/>
    </source>
</evidence>
<feature type="transmembrane region" description="Helical" evidence="1">
    <location>
        <begin position="87"/>
        <end position="110"/>
    </location>
</feature>
<feature type="transmembrane region" description="Helical" evidence="1">
    <location>
        <begin position="54"/>
        <end position="75"/>
    </location>
</feature>
<protein>
    <submittedName>
        <fullName evidence="2">Uncharacterized protein</fullName>
    </submittedName>
</protein>
<dbReference type="EMBL" id="VSSQ01000058">
    <property type="protein sequence ID" value="MPL71246.1"/>
    <property type="molecule type" value="Genomic_DNA"/>
</dbReference>
<keyword evidence="1" id="KW-1133">Transmembrane helix</keyword>
<name>A0A644TW84_9ZZZZ</name>
<evidence type="ECO:0000313" key="2">
    <source>
        <dbReference type="EMBL" id="MPL71246.1"/>
    </source>
</evidence>
<keyword evidence="1" id="KW-0812">Transmembrane</keyword>
<organism evidence="2">
    <name type="scientific">bioreactor metagenome</name>
    <dbReference type="NCBI Taxonomy" id="1076179"/>
    <lineage>
        <taxon>unclassified sequences</taxon>
        <taxon>metagenomes</taxon>
        <taxon>ecological metagenomes</taxon>
    </lineage>
</organism>
<dbReference type="AlphaFoldDB" id="A0A644TW84"/>
<sequence>MNIMFNYEFPKNRIFYLNQLRALKIIFIGVVFLSSIILSNLIVNSINFSVSDVFYSLCIFYVPVFLILFGIFLLNKKYTFLDFIKKRFLEVFLTFLFCYFTYVLISLSLLTNGGYFSSIESIFRILSDSYSAIKWITFIPLFFLSLSCLLPANLNRISFMKKFVGVH</sequence>
<feature type="transmembrane region" description="Helical" evidence="1">
    <location>
        <begin position="21"/>
        <end position="42"/>
    </location>
</feature>
<gene>
    <name evidence="2" type="ORF">SDC9_17020</name>
</gene>
<feature type="transmembrane region" description="Helical" evidence="1">
    <location>
        <begin position="130"/>
        <end position="152"/>
    </location>
</feature>
<accession>A0A644TW84</accession>
<proteinExistence type="predicted"/>
<comment type="caution">
    <text evidence="2">The sequence shown here is derived from an EMBL/GenBank/DDBJ whole genome shotgun (WGS) entry which is preliminary data.</text>
</comment>